<dbReference type="Proteomes" id="UP000297245">
    <property type="component" value="Unassembled WGS sequence"/>
</dbReference>
<protein>
    <submittedName>
        <fullName evidence="2">Uncharacterized protein</fullName>
    </submittedName>
</protein>
<evidence type="ECO:0000313" key="3">
    <source>
        <dbReference type="Proteomes" id="UP000297245"/>
    </source>
</evidence>
<name>A0A4S8LBK5_DENBC</name>
<sequence length="169" mass="19088">MSSFFQNTSHSSFDGSHITNTARDHTTNISGDHTTNVTGDHNICIAAVDNIQIIGSQVQIVSNGVRGESIFNQYRDFRRGDIRLLQELSTTEIDEETSLWSDRNPTKRKLKYIRTAHSVSLFGVAGNYSHCVAIDYSGQDTYAAWKRDLLKYSNQYGPHHPFNPVCFDK</sequence>
<proteinExistence type="predicted"/>
<keyword evidence="3" id="KW-1185">Reference proteome</keyword>
<organism evidence="2 3">
    <name type="scientific">Dendrothele bispora (strain CBS 962.96)</name>
    <dbReference type="NCBI Taxonomy" id="1314807"/>
    <lineage>
        <taxon>Eukaryota</taxon>
        <taxon>Fungi</taxon>
        <taxon>Dikarya</taxon>
        <taxon>Basidiomycota</taxon>
        <taxon>Agaricomycotina</taxon>
        <taxon>Agaricomycetes</taxon>
        <taxon>Agaricomycetidae</taxon>
        <taxon>Agaricales</taxon>
        <taxon>Agaricales incertae sedis</taxon>
        <taxon>Dendrothele</taxon>
    </lineage>
</organism>
<evidence type="ECO:0000313" key="2">
    <source>
        <dbReference type="EMBL" id="THU86204.1"/>
    </source>
</evidence>
<reference evidence="2 3" key="1">
    <citation type="journal article" date="2019" name="Nat. Ecol. Evol.">
        <title>Megaphylogeny resolves global patterns of mushroom evolution.</title>
        <authorList>
            <person name="Varga T."/>
            <person name="Krizsan K."/>
            <person name="Foldi C."/>
            <person name="Dima B."/>
            <person name="Sanchez-Garcia M."/>
            <person name="Sanchez-Ramirez S."/>
            <person name="Szollosi G.J."/>
            <person name="Szarkandi J.G."/>
            <person name="Papp V."/>
            <person name="Albert L."/>
            <person name="Andreopoulos W."/>
            <person name="Angelini C."/>
            <person name="Antonin V."/>
            <person name="Barry K.W."/>
            <person name="Bougher N.L."/>
            <person name="Buchanan P."/>
            <person name="Buyck B."/>
            <person name="Bense V."/>
            <person name="Catcheside P."/>
            <person name="Chovatia M."/>
            <person name="Cooper J."/>
            <person name="Damon W."/>
            <person name="Desjardin D."/>
            <person name="Finy P."/>
            <person name="Geml J."/>
            <person name="Haridas S."/>
            <person name="Hughes K."/>
            <person name="Justo A."/>
            <person name="Karasinski D."/>
            <person name="Kautmanova I."/>
            <person name="Kiss B."/>
            <person name="Kocsube S."/>
            <person name="Kotiranta H."/>
            <person name="LaButti K.M."/>
            <person name="Lechner B.E."/>
            <person name="Liimatainen K."/>
            <person name="Lipzen A."/>
            <person name="Lukacs Z."/>
            <person name="Mihaltcheva S."/>
            <person name="Morgado L.N."/>
            <person name="Niskanen T."/>
            <person name="Noordeloos M.E."/>
            <person name="Ohm R.A."/>
            <person name="Ortiz-Santana B."/>
            <person name="Ovrebo C."/>
            <person name="Racz N."/>
            <person name="Riley R."/>
            <person name="Savchenko A."/>
            <person name="Shiryaev A."/>
            <person name="Soop K."/>
            <person name="Spirin V."/>
            <person name="Szebenyi C."/>
            <person name="Tomsovsky M."/>
            <person name="Tulloss R.E."/>
            <person name="Uehling J."/>
            <person name="Grigoriev I.V."/>
            <person name="Vagvolgyi C."/>
            <person name="Papp T."/>
            <person name="Martin F.M."/>
            <person name="Miettinen O."/>
            <person name="Hibbett D.S."/>
            <person name="Nagy L.G."/>
        </authorList>
    </citation>
    <scope>NUCLEOTIDE SEQUENCE [LARGE SCALE GENOMIC DNA]</scope>
    <source>
        <strain evidence="2 3">CBS 962.96</strain>
    </source>
</reference>
<evidence type="ECO:0000256" key="1">
    <source>
        <dbReference type="SAM" id="MobiDB-lite"/>
    </source>
</evidence>
<dbReference type="OrthoDB" id="3132095at2759"/>
<feature type="region of interest" description="Disordered" evidence="1">
    <location>
        <begin position="1"/>
        <end position="33"/>
    </location>
</feature>
<accession>A0A4S8LBK5</accession>
<dbReference type="AlphaFoldDB" id="A0A4S8LBK5"/>
<gene>
    <name evidence="2" type="ORF">K435DRAFT_923504</name>
</gene>
<dbReference type="EMBL" id="ML179507">
    <property type="protein sequence ID" value="THU86204.1"/>
    <property type="molecule type" value="Genomic_DNA"/>
</dbReference>